<evidence type="ECO:0008006" key="8">
    <source>
        <dbReference type="Google" id="ProtNLM"/>
    </source>
</evidence>
<dbReference type="Pfam" id="PF08447">
    <property type="entry name" value="PAS_3"/>
    <property type="match status" value="2"/>
</dbReference>
<dbReference type="SMART" id="SM00091">
    <property type="entry name" value="PAS"/>
    <property type="match status" value="3"/>
</dbReference>
<proteinExistence type="predicted"/>
<dbReference type="InterPro" id="IPR043128">
    <property type="entry name" value="Rev_trsase/Diguanyl_cyclase"/>
</dbReference>
<dbReference type="InterPro" id="IPR013655">
    <property type="entry name" value="PAS_fold_3"/>
</dbReference>
<dbReference type="SMART" id="SM00086">
    <property type="entry name" value="PAC"/>
    <property type="match status" value="2"/>
</dbReference>
<gene>
    <name evidence="6" type="ORF">AX760_05005</name>
</gene>
<dbReference type="CDD" id="cd01949">
    <property type="entry name" value="GGDEF"/>
    <property type="match status" value="1"/>
</dbReference>
<feature type="domain" description="PAC" evidence="3">
    <location>
        <begin position="205"/>
        <end position="258"/>
    </location>
</feature>
<dbReference type="NCBIfam" id="TIGR00229">
    <property type="entry name" value="sensory_box"/>
    <property type="match status" value="1"/>
</dbReference>
<evidence type="ECO:0000313" key="6">
    <source>
        <dbReference type="EMBL" id="OJF93367.1"/>
    </source>
</evidence>
<dbReference type="Gene3D" id="3.30.450.20">
    <property type="entry name" value="PAS domain"/>
    <property type="match status" value="3"/>
</dbReference>
<dbReference type="NCBIfam" id="TIGR00254">
    <property type="entry name" value="GGDEF"/>
    <property type="match status" value="1"/>
</dbReference>
<dbReference type="EMBL" id="LSRP01000107">
    <property type="protein sequence ID" value="OJF93367.1"/>
    <property type="molecule type" value="Genomic_DNA"/>
</dbReference>
<evidence type="ECO:0000259" key="4">
    <source>
        <dbReference type="PROSITE" id="PS50883"/>
    </source>
</evidence>
<feature type="domain" description="GGDEF" evidence="5">
    <location>
        <begin position="435"/>
        <end position="568"/>
    </location>
</feature>
<dbReference type="InterPro" id="IPR000160">
    <property type="entry name" value="GGDEF_dom"/>
</dbReference>
<comment type="caution">
    <text evidence="6">The sequence shown here is derived from an EMBL/GenBank/DDBJ whole genome shotgun (WGS) entry which is preliminary data.</text>
</comment>
<dbReference type="PROSITE" id="PS50112">
    <property type="entry name" value="PAS"/>
    <property type="match status" value="1"/>
</dbReference>
<dbReference type="Pfam" id="PF13426">
    <property type="entry name" value="PAS_9"/>
    <property type="match status" value="1"/>
</dbReference>
<dbReference type="InterPro" id="IPR001610">
    <property type="entry name" value="PAC"/>
</dbReference>
<dbReference type="InterPro" id="IPR029787">
    <property type="entry name" value="Nucleotide_cyclase"/>
</dbReference>
<dbReference type="Gene3D" id="3.30.70.270">
    <property type="match status" value="1"/>
</dbReference>
<dbReference type="Gene3D" id="3.20.20.450">
    <property type="entry name" value="EAL domain"/>
    <property type="match status" value="1"/>
</dbReference>
<dbReference type="InterPro" id="IPR000014">
    <property type="entry name" value="PAS"/>
</dbReference>
<dbReference type="SUPFAM" id="SSF55785">
    <property type="entry name" value="PYP-like sensor domain (PAS domain)"/>
    <property type="match status" value="3"/>
</dbReference>
<dbReference type="PANTHER" id="PTHR44757:SF2">
    <property type="entry name" value="BIOFILM ARCHITECTURE MAINTENANCE PROTEIN MBAA"/>
    <property type="match status" value="1"/>
</dbReference>
<dbReference type="InterPro" id="IPR000700">
    <property type="entry name" value="PAS-assoc_C"/>
</dbReference>
<feature type="region of interest" description="Disordered" evidence="1">
    <location>
        <begin position="829"/>
        <end position="849"/>
    </location>
</feature>
<dbReference type="InterPro" id="IPR052155">
    <property type="entry name" value="Biofilm_reg_signaling"/>
</dbReference>
<dbReference type="CDD" id="cd01948">
    <property type="entry name" value="EAL"/>
    <property type="match status" value="1"/>
</dbReference>
<dbReference type="SUPFAM" id="SSF141868">
    <property type="entry name" value="EAL domain-like"/>
    <property type="match status" value="1"/>
</dbReference>
<protein>
    <recommendedName>
        <fullName evidence="8">Diguanylate cyclase</fullName>
    </recommendedName>
</protein>
<accession>A0A657LPR7</accession>
<dbReference type="SMART" id="SM00052">
    <property type="entry name" value="EAL"/>
    <property type="match status" value="1"/>
</dbReference>
<dbReference type="SUPFAM" id="SSF55073">
    <property type="entry name" value="Nucleotide cyclase"/>
    <property type="match status" value="1"/>
</dbReference>
<dbReference type="InterPro" id="IPR035919">
    <property type="entry name" value="EAL_sf"/>
</dbReference>
<dbReference type="CDD" id="cd00130">
    <property type="entry name" value="PAS"/>
    <property type="match status" value="2"/>
</dbReference>
<name>A0A657LPR7_9HYPH</name>
<evidence type="ECO:0000256" key="1">
    <source>
        <dbReference type="SAM" id="MobiDB-lite"/>
    </source>
</evidence>
<evidence type="ECO:0000259" key="3">
    <source>
        <dbReference type="PROSITE" id="PS50113"/>
    </source>
</evidence>
<evidence type="ECO:0000259" key="2">
    <source>
        <dbReference type="PROSITE" id="PS50112"/>
    </source>
</evidence>
<dbReference type="Pfam" id="PF00563">
    <property type="entry name" value="EAL"/>
    <property type="match status" value="1"/>
</dbReference>
<feature type="domain" description="PAC" evidence="3">
    <location>
        <begin position="334"/>
        <end position="385"/>
    </location>
</feature>
<dbReference type="AlphaFoldDB" id="A0A657LPR7"/>
<feature type="domain" description="EAL" evidence="4">
    <location>
        <begin position="577"/>
        <end position="828"/>
    </location>
</feature>
<organism evidence="6 7">
    <name type="scientific">Pararhizobium antarcticum</name>
    <dbReference type="NCBI Taxonomy" id="1798805"/>
    <lineage>
        <taxon>Bacteria</taxon>
        <taxon>Pseudomonadati</taxon>
        <taxon>Pseudomonadota</taxon>
        <taxon>Alphaproteobacteria</taxon>
        <taxon>Hyphomicrobiales</taxon>
        <taxon>Rhizobiaceae</taxon>
        <taxon>Rhizobium/Agrobacterium group</taxon>
        <taxon>Pararhizobium</taxon>
    </lineage>
</organism>
<evidence type="ECO:0000259" key="5">
    <source>
        <dbReference type="PROSITE" id="PS50887"/>
    </source>
</evidence>
<dbReference type="InterPro" id="IPR035965">
    <property type="entry name" value="PAS-like_dom_sf"/>
</dbReference>
<keyword evidence="7" id="KW-1185">Reference proteome</keyword>
<reference evidence="6 7" key="1">
    <citation type="submission" date="2016-02" db="EMBL/GenBank/DDBJ databases">
        <title>Genome sequencing of a beta-galactosidase producing bacteria Rhizobium sp. 59.</title>
        <authorList>
            <person name="Wang D."/>
            <person name="Kot W."/>
            <person name="Qin Y."/>
            <person name="Hansen L."/>
            <person name="Naqvi K."/>
            <person name="Rensing C."/>
        </authorList>
    </citation>
    <scope>NUCLEOTIDE SEQUENCE [LARGE SCALE GENOMIC DNA]</scope>
    <source>
        <strain evidence="6 7">59</strain>
    </source>
</reference>
<dbReference type="Gene3D" id="2.10.70.100">
    <property type="match status" value="1"/>
</dbReference>
<dbReference type="Proteomes" id="UP000182661">
    <property type="component" value="Unassembled WGS sequence"/>
</dbReference>
<dbReference type="PROSITE" id="PS50883">
    <property type="entry name" value="EAL"/>
    <property type="match status" value="1"/>
</dbReference>
<dbReference type="PANTHER" id="PTHR44757">
    <property type="entry name" value="DIGUANYLATE CYCLASE DGCP"/>
    <property type="match status" value="1"/>
</dbReference>
<feature type="domain" description="PAS" evidence="2">
    <location>
        <begin position="9"/>
        <end position="75"/>
    </location>
</feature>
<dbReference type="InterPro" id="IPR001633">
    <property type="entry name" value="EAL_dom"/>
</dbReference>
<sequence>MVTGFDSGVFAQAAGGIFIISGDGLVQLANPAFGRLAGSQDATLIGLPWRVFVHPDDAATIEETICEIRNSVYSTRTVSMRLQPTGSSPVWTIASFARMSAGAGSMDVIVQVQVIDSLMQTLGALQKSEIRWKYALDSAYQGVWDHDFNLEEFFYSATWRKIRGLAAHTPVDGSLEKWMEGVHPDDRAHVLACIHQQNEGLVNFHVFQYRERHADGHWVWIESRGSSVEWDADGKPTRIIGTDTDITERKRDEATLAEISRKLRLALDVSKIGVFDFNLDTGEALWDERMLQIYGLDRPQSRYSPVDWEKLVHPQDLATASANVAAGISENRPFVNAFRIVLEDGTMRSIRSNAAPYTDAEGASRLIGANWDVTEDVALQAELAKAKTLAEARNQELEAARVRIEYNALHDHLTGLPNRRYLDQRLDEWVVDPMRNSAILHIDLDRFKQINDTLGHQAGDAMLSHTALTLKRFAQDDDFVARIGGDEFVVLCGPGRNKTDVVALTDAIITALRQPVPYEGHLCRFGASAGIAWAGDETHDAKQSLMNADIALYRAKGLGRNRYEFFTKQLQTQIHHAKRTADEIMKGLEEHEFVPYYQPQFCARTLEISGVETLARWNHPVHGVLAPAYFMKVAEDMNALSAIDRSIAEQALGDFNDWERMGLGIDRFSVNVSSRRLREPGLIDSLKALQIRPGILSFELLESIFLDDLEDSVTETISVLKQLGIDIEIDDFGTGHASIVGLLKLSPSRLKIDRVLVEPIKESAEQRRLVGSIIDIGHSLHIDVVAEGVETLAHADILRDLGCDILQGFAFAKPMSKVDLEVFARSGHWRQSPLPTQPSRPEADRDSAA</sequence>
<dbReference type="Pfam" id="PF00990">
    <property type="entry name" value="GGDEF"/>
    <property type="match status" value="1"/>
</dbReference>
<dbReference type="PROSITE" id="PS50113">
    <property type="entry name" value="PAC"/>
    <property type="match status" value="2"/>
</dbReference>
<dbReference type="PROSITE" id="PS50887">
    <property type="entry name" value="GGDEF"/>
    <property type="match status" value="1"/>
</dbReference>
<dbReference type="SMART" id="SM00267">
    <property type="entry name" value="GGDEF"/>
    <property type="match status" value="1"/>
</dbReference>
<evidence type="ECO:0000313" key="7">
    <source>
        <dbReference type="Proteomes" id="UP000182661"/>
    </source>
</evidence>